<reference evidence="1 2" key="1">
    <citation type="submission" date="2020-08" db="EMBL/GenBank/DDBJ databases">
        <title>Genomic Encyclopedia of Type Strains, Phase III (KMG-III): the genomes of soil and plant-associated and newly described type strains.</title>
        <authorList>
            <person name="Whitman W."/>
        </authorList>
    </citation>
    <scope>NUCLEOTIDE SEQUENCE [LARGE SCALE GENOMIC DNA]</scope>
    <source>
        <strain evidence="1 2">CECT 8356</strain>
    </source>
</reference>
<name>A0A7W5CII3_9MICO</name>
<protein>
    <submittedName>
        <fullName evidence="1">Uncharacterized protein</fullName>
    </submittedName>
</protein>
<sequence>MKLTPEERRRGAEEVFASPLNRINRDNATEVFHEAGFRVITGKLTSPK</sequence>
<gene>
    <name evidence="1" type="ORF">FHS07_002039</name>
</gene>
<comment type="caution">
    <text evidence="1">The sequence shown here is derived from an EMBL/GenBank/DDBJ whole genome shotgun (WGS) entry which is preliminary data.</text>
</comment>
<proteinExistence type="predicted"/>
<dbReference type="EMBL" id="JACHXY010000002">
    <property type="protein sequence ID" value="MBB3158343.1"/>
    <property type="molecule type" value="Genomic_DNA"/>
</dbReference>
<organism evidence="1 2">
    <name type="scientific">Microbacterium proteolyticum</name>
    <dbReference type="NCBI Taxonomy" id="1572644"/>
    <lineage>
        <taxon>Bacteria</taxon>
        <taxon>Bacillati</taxon>
        <taxon>Actinomycetota</taxon>
        <taxon>Actinomycetes</taxon>
        <taxon>Micrococcales</taxon>
        <taxon>Microbacteriaceae</taxon>
        <taxon>Microbacterium</taxon>
    </lineage>
</organism>
<dbReference type="AlphaFoldDB" id="A0A7W5CII3"/>
<accession>A0A7W5CII3</accession>
<evidence type="ECO:0000313" key="1">
    <source>
        <dbReference type="EMBL" id="MBB3158343.1"/>
    </source>
</evidence>
<dbReference type="Proteomes" id="UP000543579">
    <property type="component" value="Unassembled WGS sequence"/>
</dbReference>
<evidence type="ECO:0000313" key="2">
    <source>
        <dbReference type="Proteomes" id="UP000543579"/>
    </source>
</evidence>